<dbReference type="EMBL" id="BAAAFD010000008">
    <property type="protein sequence ID" value="GAA0858122.1"/>
    <property type="molecule type" value="Genomic_DNA"/>
</dbReference>
<dbReference type="GO" id="GO:0016853">
    <property type="term" value="F:isomerase activity"/>
    <property type="evidence" value="ECO:0007669"/>
    <property type="project" value="UniProtKB-KW"/>
</dbReference>
<dbReference type="RefSeq" id="WP_343860738.1">
    <property type="nucleotide sequence ID" value="NZ_BAAAFD010000008.1"/>
</dbReference>
<organism evidence="1 2">
    <name type="scientific">Aliiglaciecola litoralis</name>
    <dbReference type="NCBI Taxonomy" id="582857"/>
    <lineage>
        <taxon>Bacteria</taxon>
        <taxon>Pseudomonadati</taxon>
        <taxon>Pseudomonadota</taxon>
        <taxon>Gammaproteobacteria</taxon>
        <taxon>Alteromonadales</taxon>
        <taxon>Alteromonadaceae</taxon>
        <taxon>Aliiglaciecola</taxon>
    </lineage>
</organism>
<keyword evidence="2" id="KW-1185">Reference proteome</keyword>
<evidence type="ECO:0000313" key="2">
    <source>
        <dbReference type="Proteomes" id="UP001500359"/>
    </source>
</evidence>
<comment type="caution">
    <text evidence="1">The sequence shown here is derived from an EMBL/GenBank/DDBJ whole genome shotgun (WGS) entry which is preliminary data.</text>
</comment>
<sequence>MQIKLVTTILVIMLLLLSVGTFHYFSTAKPTVTDPVVMAAPSATIDYALSVKPVIEQRCVVCHACYDAPCQLKLGSYEGITRGANTERVYDGERLIAANLTRLFEDAHSVSQWREKSFFPVVADVPSSPTANSQASVLSGMLSLKKDHPLPAQKKLSDKFELGLNRQYQCPTVDEFEDYKADYPLWGMPYGLPALEGAQHQTLTQWVAEGAKGSDDRLLTPEIVERIAQWEIFFNQPAKKAQLMSRYLFEHLFLVHLHFDQQQPEQYFKLVRSKTPPGQEVEGIYTRRPFDDPKVERVYYRIIPVKQSIVHKAHMPLSLNGQRKARWSAWFLEADYQVDEMPSYHPEKASNPFITFAAIPVQSRYKYMLDESQNTIMQFIKGPVCRGQLALNVINDHFWVVFAEPELKLVENDNGFMQQALQRIRLPAEKQSTALPTSWISYAAMERDYLHAKSMFIKRHIQDKVPITLDLLWDGEGENDNLALTVFRHNDAATVVKGLIGDEPQTAWVLTYPLFERIHYLLVAGYDVYGNVGHQLNSRMYMDFLRMEGEFNFLSFLPQAAQEQVRDKWYRGSVSEVQQYVYKANEHKIKTDMVYKTDRPLKELYQRLKKRVAPVASQQHDLTNGFTEKQVVRALGQINSLRGKGLAKLPNSIIIKLYEEDSEKQYFYTMLRHSAHSNISHLFGEQDRRLPDEDTVTIAPGFMTSHPNAFMQVSTKQLEAFAQAIARLNSEQDYEMLMDNFGVRRTSAEFWSFADNMHTFFKQHYPVEYGLLDFNRLENR</sequence>
<gene>
    <name evidence="1" type="ORF">GCM10009114_26510</name>
</gene>
<dbReference type="Proteomes" id="UP001500359">
    <property type="component" value="Unassembled WGS sequence"/>
</dbReference>
<proteinExistence type="predicted"/>
<keyword evidence="1" id="KW-0413">Isomerase</keyword>
<reference evidence="1 2" key="1">
    <citation type="journal article" date="2019" name="Int. J. Syst. Evol. Microbiol.">
        <title>The Global Catalogue of Microorganisms (GCM) 10K type strain sequencing project: providing services to taxonomists for standard genome sequencing and annotation.</title>
        <authorList>
            <consortium name="The Broad Institute Genomics Platform"/>
            <consortium name="The Broad Institute Genome Sequencing Center for Infectious Disease"/>
            <person name="Wu L."/>
            <person name="Ma J."/>
        </authorList>
    </citation>
    <scope>NUCLEOTIDE SEQUENCE [LARGE SCALE GENOMIC DNA]</scope>
    <source>
        <strain evidence="1 2">JCM 15896</strain>
    </source>
</reference>
<protein>
    <submittedName>
        <fullName evidence="1">Fatty acid cis/trans isomerase</fullName>
    </submittedName>
</protein>
<dbReference type="InterPro" id="IPR010706">
    <property type="entry name" value="Fatty_acid_cis-trans_isomerase"/>
</dbReference>
<name>A0ABN1LMY1_9ALTE</name>
<evidence type="ECO:0000313" key="1">
    <source>
        <dbReference type="EMBL" id="GAA0858122.1"/>
    </source>
</evidence>
<dbReference type="Pfam" id="PF06934">
    <property type="entry name" value="CTI"/>
    <property type="match status" value="1"/>
</dbReference>
<accession>A0ABN1LMY1</accession>